<protein>
    <submittedName>
        <fullName evidence="2">Uncharacterized protein</fullName>
    </submittedName>
</protein>
<feature type="compositionally biased region" description="Polar residues" evidence="1">
    <location>
        <begin position="13"/>
        <end position="23"/>
    </location>
</feature>
<dbReference type="AlphaFoldDB" id="A0A8S1KNV3"/>
<accession>A0A8S1KNV3</accession>
<dbReference type="OrthoDB" id="319961at2759"/>
<feature type="compositionally biased region" description="Basic and acidic residues" evidence="1">
    <location>
        <begin position="1"/>
        <end position="12"/>
    </location>
</feature>
<evidence type="ECO:0000313" key="4">
    <source>
        <dbReference type="Proteomes" id="UP000692954"/>
    </source>
</evidence>
<dbReference type="EMBL" id="CAJJDN010000010">
    <property type="protein sequence ID" value="CAD8056131.1"/>
    <property type="molecule type" value="Genomic_DNA"/>
</dbReference>
<name>A0A8S1KNV3_9CILI</name>
<reference evidence="2" key="1">
    <citation type="submission" date="2021-01" db="EMBL/GenBank/DDBJ databases">
        <authorList>
            <consortium name="Genoscope - CEA"/>
            <person name="William W."/>
        </authorList>
    </citation>
    <scope>NUCLEOTIDE SEQUENCE</scope>
</reference>
<sequence>MRNRKAINDISKENQSQSHKSVQNWLEHAYQQNALKLKKFQSQDFSKINSQNEEIDPNNCSKLQQSKRIITDQYQEQQSNPISNQIQDQDSIYKNSDQLSDFGDKNEQKSEVQYNNEKIKEKIHRKKMKQDQVIIEQNDNILSLEKNKVQEDLNKYIQIEKDIIQYLVKVHNKVEELTKQFQSFK</sequence>
<feature type="region of interest" description="Disordered" evidence="1">
    <location>
        <begin position="1"/>
        <end position="23"/>
    </location>
</feature>
<feature type="region of interest" description="Disordered" evidence="1">
    <location>
        <begin position="74"/>
        <end position="109"/>
    </location>
</feature>
<feature type="compositionally biased region" description="Polar residues" evidence="1">
    <location>
        <begin position="74"/>
        <end position="99"/>
    </location>
</feature>
<evidence type="ECO:0000256" key="1">
    <source>
        <dbReference type="SAM" id="MobiDB-lite"/>
    </source>
</evidence>
<dbReference type="Proteomes" id="UP000692954">
    <property type="component" value="Unassembled WGS sequence"/>
</dbReference>
<keyword evidence="4" id="KW-1185">Reference proteome</keyword>
<proteinExistence type="predicted"/>
<dbReference type="EMBL" id="CAJJDN010000010">
    <property type="protein sequence ID" value="CAD8056135.1"/>
    <property type="molecule type" value="Genomic_DNA"/>
</dbReference>
<gene>
    <name evidence="2" type="ORF">PSON_ATCC_30995.1.T0100081</name>
    <name evidence="3" type="ORF">PSON_ATCC_30995.1.T0100083</name>
</gene>
<evidence type="ECO:0000313" key="3">
    <source>
        <dbReference type="EMBL" id="CAD8056135.1"/>
    </source>
</evidence>
<organism evidence="2 4">
    <name type="scientific">Paramecium sonneborni</name>
    <dbReference type="NCBI Taxonomy" id="65129"/>
    <lineage>
        <taxon>Eukaryota</taxon>
        <taxon>Sar</taxon>
        <taxon>Alveolata</taxon>
        <taxon>Ciliophora</taxon>
        <taxon>Intramacronucleata</taxon>
        <taxon>Oligohymenophorea</taxon>
        <taxon>Peniculida</taxon>
        <taxon>Parameciidae</taxon>
        <taxon>Paramecium</taxon>
    </lineage>
</organism>
<evidence type="ECO:0000313" key="2">
    <source>
        <dbReference type="EMBL" id="CAD8056131.1"/>
    </source>
</evidence>
<comment type="caution">
    <text evidence="2">The sequence shown here is derived from an EMBL/GenBank/DDBJ whole genome shotgun (WGS) entry which is preliminary data.</text>
</comment>